<protein>
    <recommendedName>
        <fullName evidence="6">Glycosyltransferase 2-like domain-containing protein</fullName>
    </recommendedName>
</protein>
<dbReference type="PANTHER" id="PTHR43685">
    <property type="entry name" value="GLYCOSYLTRANSFERASE"/>
    <property type="match status" value="1"/>
</dbReference>
<dbReference type="PANTHER" id="PTHR43685:SF2">
    <property type="entry name" value="GLYCOSYLTRANSFERASE 2-LIKE DOMAIN-CONTAINING PROTEIN"/>
    <property type="match status" value="1"/>
</dbReference>
<organism evidence="4 5">
    <name type="scientific">Haliea salexigens</name>
    <dbReference type="NCBI Taxonomy" id="287487"/>
    <lineage>
        <taxon>Bacteria</taxon>
        <taxon>Pseudomonadati</taxon>
        <taxon>Pseudomonadota</taxon>
        <taxon>Gammaproteobacteria</taxon>
        <taxon>Cellvibrionales</taxon>
        <taxon>Halieaceae</taxon>
        <taxon>Haliea</taxon>
    </lineage>
</organism>
<dbReference type="GO" id="GO:0016740">
    <property type="term" value="F:transferase activity"/>
    <property type="evidence" value="ECO:0007669"/>
    <property type="project" value="UniProtKB-KW"/>
</dbReference>
<name>A0A3C1KSH8_9GAMM</name>
<feature type="domain" description="Galactosyltransferase C-terminal" evidence="3">
    <location>
        <begin position="174"/>
        <end position="206"/>
    </location>
</feature>
<dbReference type="CDD" id="cd00761">
    <property type="entry name" value="Glyco_tranf_GTA_type"/>
    <property type="match status" value="1"/>
</dbReference>
<proteinExistence type="predicted"/>
<dbReference type="Pfam" id="PF00535">
    <property type="entry name" value="Glycos_transf_2"/>
    <property type="match status" value="1"/>
</dbReference>
<evidence type="ECO:0000259" key="3">
    <source>
        <dbReference type="Pfam" id="PF02709"/>
    </source>
</evidence>
<evidence type="ECO:0000313" key="5">
    <source>
        <dbReference type="Proteomes" id="UP000259273"/>
    </source>
</evidence>
<evidence type="ECO:0000259" key="2">
    <source>
        <dbReference type="Pfam" id="PF00535"/>
    </source>
</evidence>
<sequence length="315" mass="35549">MTDCAVSIAVVIPAYNSAQYLGETLASIARQTQVPNEVIVVNDGSTDNTRQIAESAGHPVNCVSINNGGQGRARRIGIEQANSDWIALCDSDDLWEPNHIERRLLMLERHPDAQMTFSDFHSFGPTAESDHRLLDEAPEGWMTQWADTDDLGFYRLTKSYPAILTFNPIYLSGMMFRRESYQRMGGFIEKYSRWIGEDSEFTRRFASMDDCVFVGDIQPTWGYRRHSSNYSSVQWKNIKAKADILDEHLRLGVVPPPYVDMTCDERDATRGAAFDQACWEKASGHVASLFSELPPAQRTAKRRAKALFAKAGLFF</sequence>
<feature type="domain" description="Glycosyltransferase 2-like" evidence="2">
    <location>
        <begin position="10"/>
        <end position="128"/>
    </location>
</feature>
<dbReference type="Pfam" id="PF02709">
    <property type="entry name" value="Glyco_transf_7C"/>
    <property type="match status" value="1"/>
</dbReference>
<dbReference type="InterPro" id="IPR050834">
    <property type="entry name" value="Glycosyltransf_2"/>
</dbReference>
<dbReference type="InterPro" id="IPR029044">
    <property type="entry name" value="Nucleotide-diphossugar_trans"/>
</dbReference>
<gene>
    <name evidence="4" type="ORF">DCP75_17540</name>
</gene>
<comment type="caution">
    <text evidence="4">The sequence shown here is derived from an EMBL/GenBank/DDBJ whole genome shotgun (WGS) entry which is preliminary data.</text>
</comment>
<evidence type="ECO:0008006" key="6">
    <source>
        <dbReference type="Google" id="ProtNLM"/>
    </source>
</evidence>
<evidence type="ECO:0000313" key="4">
    <source>
        <dbReference type="EMBL" id="HAN29488.1"/>
    </source>
</evidence>
<dbReference type="Gene3D" id="3.90.550.10">
    <property type="entry name" value="Spore Coat Polysaccharide Biosynthesis Protein SpsA, Chain A"/>
    <property type="match status" value="1"/>
</dbReference>
<dbReference type="InterPro" id="IPR001173">
    <property type="entry name" value="Glyco_trans_2-like"/>
</dbReference>
<dbReference type="SUPFAM" id="SSF53448">
    <property type="entry name" value="Nucleotide-diphospho-sugar transferases"/>
    <property type="match status" value="1"/>
</dbReference>
<dbReference type="EMBL" id="DMND01000238">
    <property type="protein sequence ID" value="HAN29488.1"/>
    <property type="molecule type" value="Genomic_DNA"/>
</dbReference>
<accession>A0A3C1KSH8</accession>
<dbReference type="InterPro" id="IPR027791">
    <property type="entry name" value="Galactosyl_T_C"/>
</dbReference>
<dbReference type="AlphaFoldDB" id="A0A3C1KSH8"/>
<keyword evidence="1" id="KW-0808">Transferase</keyword>
<evidence type="ECO:0000256" key="1">
    <source>
        <dbReference type="ARBA" id="ARBA00022679"/>
    </source>
</evidence>
<dbReference type="Proteomes" id="UP000259273">
    <property type="component" value="Unassembled WGS sequence"/>
</dbReference>
<reference evidence="4 5" key="1">
    <citation type="journal article" date="2018" name="Nat. Biotechnol.">
        <title>A standardized bacterial taxonomy based on genome phylogeny substantially revises the tree of life.</title>
        <authorList>
            <person name="Parks D.H."/>
            <person name="Chuvochina M."/>
            <person name="Waite D.W."/>
            <person name="Rinke C."/>
            <person name="Skarshewski A."/>
            <person name="Chaumeil P.A."/>
            <person name="Hugenholtz P."/>
        </authorList>
    </citation>
    <scope>NUCLEOTIDE SEQUENCE [LARGE SCALE GENOMIC DNA]</scope>
    <source>
        <strain evidence="4">UBA9158</strain>
    </source>
</reference>